<dbReference type="Pfam" id="PF13500">
    <property type="entry name" value="AAA_26"/>
    <property type="match status" value="1"/>
</dbReference>
<evidence type="ECO:0000256" key="4">
    <source>
        <dbReference type="ARBA" id="ARBA00022741"/>
    </source>
</evidence>
<comment type="cofactor">
    <cofactor evidence="9">
        <name>Mg(2+)</name>
        <dbReference type="ChEBI" id="CHEBI:18420"/>
    </cofactor>
</comment>
<dbReference type="EMBL" id="LBBT01000186">
    <property type="protein sequence ID" value="KKY01420.1"/>
    <property type="molecule type" value="Genomic_DNA"/>
</dbReference>
<feature type="binding site" evidence="9">
    <location>
        <begin position="181"/>
        <end position="182"/>
    </location>
    <ligand>
        <name>ATP</name>
        <dbReference type="ChEBI" id="CHEBI:30616"/>
    </ligand>
</feature>
<name>A0A0M3DFK6_9FIRM</name>
<dbReference type="GO" id="GO:0000287">
    <property type="term" value="F:magnesium ion binding"/>
    <property type="evidence" value="ECO:0007669"/>
    <property type="project" value="UniProtKB-UniRule"/>
</dbReference>
<sequence>MNSKGIFITGTDTDVGKTYISAMIMKRLLKSNINATYFKAALSGADEIDNKLIPGDAKYVCDISGIDSNYDEMVSYTFKKAVSPHLASVIEDKEIKLEKIKYDFENLSNKYEFILAEGSGGIVCPIKIDDNECILLEDIIKLLGFEVLVVARSSVGTINHTVLTVKYLEEKNIKIRGIILNEYDKNNIVHADNAKVIEKLTNVNIVAFIPKYQNESDDINIDLDKILE</sequence>
<feature type="active site" evidence="9">
    <location>
        <position position="39"/>
    </location>
</feature>
<comment type="pathway">
    <text evidence="9">Cofactor biosynthesis; biotin biosynthesis; biotin from 7,8-diaminononanoate: step 1/2.</text>
</comment>
<evidence type="ECO:0000313" key="11">
    <source>
        <dbReference type="Proteomes" id="UP000034407"/>
    </source>
</evidence>
<keyword evidence="6 9" id="KW-0067">ATP-binding</keyword>
<evidence type="ECO:0000256" key="7">
    <source>
        <dbReference type="ARBA" id="ARBA00022842"/>
    </source>
</evidence>
<comment type="catalytic activity">
    <reaction evidence="8">
        <text>(7R,8S)-8-amino-7-(carboxyamino)nonanoate + ATP = (4R,5S)-dethiobiotin + ADP + phosphate + H(+)</text>
        <dbReference type="Rhea" id="RHEA:63684"/>
        <dbReference type="ChEBI" id="CHEBI:15378"/>
        <dbReference type="ChEBI" id="CHEBI:30616"/>
        <dbReference type="ChEBI" id="CHEBI:43474"/>
        <dbReference type="ChEBI" id="CHEBI:149470"/>
        <dbReference type="ChEBI" id="CHEBI:149473"/>
        <dbReference type="ChEBI" id="CHEBI:456216"/>
    </reaction>
</comment>
<dbReference type="PATRIC" id="fig|1629550.3.peg.1206"/>
<protein>
    <recommendedName>
        <fullName evidence="9">ATP-dependent dethiobiotin synthetase BioD</fullName>
        <ecNumber evidence="9">6.3.3.3</ecNumber>
    </recommendedName>
    <alternativeName>
        <fullName evidence="9">DTB synthetase</fullName>
        <shortName evidence="9">DTBS</shortName>
    </alternativeName>
    <alternativeName>
        <fullName evidence="9">Dethiobiotin synthase</fullName>
    </alternativeName>
</protein>
<feature type="binding site" evidence="9">
    <location>
        <position position="56"/>
    </location>
    <ligand>
        <name>Mg(2+)</name>
        <dbReference type="ChEBI" id="CHEBI:18420"/>
    </ligand>
</feature>
<gene>
    <name evidence="9" type="primary">bioD</name>
    <name evidence="10" type="ORF">VN21_08820</name>
</gene>
<dbReference type="Proteomes" id="UP000034407">
    <property type="component" value="Unassembled WGS sequence"/>
</dbReference>
<comment type="subunit">
    <text evidence="9">Homodimer.</text>
</comment>
<evidence type="ECO:0000256" key="2">
    <source>
        <dbReference type="ARBA" id="ARBA00022598"/>
    </source>
</evidence>
<dbReference type="OrthoDB" id="9802097at2"/>
<dbReference type="EC" id="6.3.3.3" evidence="9"/>
<dbReference type="RefSeq" id="WP_046822926.1">
    <property type="nucleotide sequence ID" value="NZ_JBCLWQ010000002.1"/>
</dbReference>
<comment type="similarity">
    <text evidence="9">Belongs to the dethiobiotin synthetase family.</text>
</comment>
<evidence type="ECO:0000256" key="8">
    <source>
        <dbReference type="ARBA" id="ARBA00047386"/>
    </source>
</evidence>
<comment type="caution">
    <text evidence="10">The sequence shown here is derived from an EMBL/GenBank/DDBJ whole genome shotgun (WGS) entry which is preliminary data.</text>
</comment>
<keyword evidence="2 9" id="KW-0436">Ligase</keyword>
<dbReference type="GO" id="GO:0005524">
    <property type="term" value="F:ATP binding"/>
    <property type="evidence" value="ECO:0007669"/>
    <property type="project" value="UniProtKB-UniRule"/>
</dbReference>
<organism evidence="10 11">
    <name type="scientific">Paraclostridium benzoelyticum</name>
    <dbReference type="NCBI Taxonomy" id="1629550"/>
    <lineage>
        <taxon>Bacteria</taxon>
        <taxon>Bacillati</taxon>
        <taxon>Bacillota</taxon>
        <taxon>Clostridia</taxon>
        <taxon>Peptostreptococcales</taxon>
        <taxon>Peptostreptococcaceae</taxon>
        <taxon>Paraclostridium</taxon>
    </lineage>
</organism>
<comment type="function">
    <text evidence="9">Catalyzes a mechanistically unusual reaction, the ATP-dependent insertion of CO2 between the N7 and N8 nitrogen atoms of 7,8-diaminopelargonic acid (DAPA, also called 7,8-diammoniononanoate) to form a ureido ring.</text>
</comment>
<comment type="caution">
    <text evidence="9">Lacks conserved residue(s) required for the propagation of feature annotation.</text>
</comment>
<reference evidence="10 11" key="1">
    <citation type="submission" date="2015-04" db="EMBL/GenBank/DDBJ databases">
        <title>Microcin producing Clostridium sp. JC272T.</title>
        <authorList>
            <person name="Jyothsna T."/>
            <person name="Sasikala C."/>
            <person name="Ramana C."/>
        </authorList>
    </citation>
    <scope>NUCLEOTIDE SEQUENCE [LARGE SCALE GENOMIC DNA]</scope>
    <source>
        <strain evidence="10 11">JC272</strain>
    </source>
</reference>
<dbReference type="CDD" id="cd03109">
    <property type="entry name" value="DTBS"/>
    <property type="match status" value="1"/>
</dbReference>
<keyword evidence="7 9" id="KW-0460">Magnesium</keyword>
<dbReference type="PANTHER" id="PTHR43210">
    <property type="entry name" value="DETHIOBIOTIN SYNTHETASE"/>
    <property type="match status" value="1"/>
</dbReference>
<evidence type="ECO:0000256" key="6">
    <source>
        <dbReference type="ARBA" id="ARBA00022840"/>
    </source>
</evidence>
<dbReference type="InterPro" id="IPR004472">
    <property type="entry name" value="DTB_synth_BioD"/>
</dbReference>
<dbReference type="SUPFAM" id="SSF52540">
    <property type="entry name" value="P-loop containing nucleoside triphosphate hydrolases"/>
    <property type="match status" value="1"/>
</dbReference>
<dbReference type="AlphaFoldDB" id="A0A0M3DFK6"/>
<dbReference type="InterPro" id="IPR027417">
    <property type="entry name" value="P-loop_NTPase"/>
</dbReference>
<comment type="catalytic activity">
    <reaction evidence="9">
        <text>(7R,8S)-7,8-diammoniononanoate + CO2 + ATP = (4R,5S)-dethiobiotin + ADP + phosphate + 3 H(+)</text>
        <dbReference type="Rhea" id="RHEA:15805"/>
        <dbReference type="ChEBI" id="CHEBI:15378"/>
        <dbReference type="ChEBI" id="CHEBI:16526"/>
        <dbReference type="ChEBI" id="CHEBI:30616"/>
        <dbReference type="ChEBI" id="CHEBI:43474"/>
        <dbReference type="ChEBI" id="CHEBI:149469"/>
        <dbReference type="ChEBI" id="CHEBI:149473"/>
        <dbReference type="ChEBI" id="CHEBI:456216"/>
        <dbReference type="EC" id="6.3.3.3"/>
    </reaction>
</comment>
<feature type="binding site" evidence="9">
    <location>
        <begin position="14"/>
        <end position="19"/>
    </location>
    <ligand>
        <name>ATP</name>
        <dbReference type="ChEBI" id="CHEBI:30616"/>
    </ligand>
</feature>
<evidence type="ECO:0000256" key="3">
    <source>
        <dbReference type="ARBA" id="ARBA00022723"/>
    </source>
</evidence>
<comment type="subcellular location">
    <subcellularLocation>
        <location evidence="9">Cytoplasm</location>
    </subcellularLocation>
</comment>
<feature type="binding site" evidence="9">
    <location>
        <position position="117"/>
    </location>
    <ligand>
        <name>Mg(2+)</name>
        <dbReference type="ChEBI" id="CHEBI:18420"/>
    </ligand>
</feature>
<evidence type="ECO:0000256" key="9">
    <source>
        <dbReference type="HAMAP-Rule" id="MF_00336"/>
    </source>
</evidence>
<dbReference type="Gene3D" id="3.40.50.300">
    <property type="entry name" value="P-loop containing nucleotide triphosphate hydrolases"/>
    <property type="match status" value="1"/>
</dbReference>
<keyword evidence="1 9" id="KW-0963">Cytoplasm</keyword>
<dbReference type="PANTHER" id="PTHR43210:SF2">
    <property type="entry name" value="ATP-DEPENDENT DETHIOBIOTIN SYNTHETASE BIOD 2"/>
    <property type="match status" value="1"/>
</dbReference>
<dbReference type="GO" id="GO:0005829">
    <property type="term" value="C:cytosol"/>
    <property type="evidence" value="ECO:0007669"/>
    <property type="project" value="TreeGrafter"/>
</dbReference>
<feature type="binding site" evidence="9">
    <location>
        <position position="56"/>
    </location>
    <ligand>
        <name>ATP</name>
        <dbReference type="ChEBI" id="CHEBI:30616"/>
    </ligand>
</feature>
<feature type="binding site" evidence="9">
    <location>
        <begin position="117"/>
        <end position="120"/>
    </location>
    <ligand>
        <name>ATP</name>
        <dbReference type="ChEBI" id="CHEBI:30616"/>
    </ligand>
</feature>
<accession>A0A0M3DFK6</accession>
<feature type="binding site" evidence="9">
    <location>
        <position position="43"/>
    </location>
    <ligand>
        <name>substrate</name>
    </ligand>
</feature>
<dbReference type="PIRSF" id="PIRSF006755">
    <property type="entry name" value="DTB_synth"/>
    <property type="match status" value="1"/>
</dbReference>
<keyword evidence="11" id="KW-1185">Reference proteome</keyword>
<dbReference type="GO" id="GO:0009102">
    <property type="term" value="P:biotin biosynthetic process"/>
    <property type="evidence" value="ECO:0007669"/>
    <property type="project" value="UniProtKB-UniRule"/>
</dbReference>
<dbReference type="HAMAP" id="MF_00336">
    <property type="entry name" value="BioD"/>
    <property type="match status" value="1"/>
</dbReference>
<evidence type="ECO:0000256" key="1">
    <source>
        <dbReference type="ARBA" id="ARBA00022490"/>
    </source>
</evidence>
<keyword evidence="3 9" id="KW-0479">Metal-binding</keyword>
<dbReference type="UniPathway" id="UPA00078">
    <property type="reaction ID" value="UER00161"/>
</dbReference>
<evidence type="ECO:0000256" key="5">
    <source>
        <dbReference type="ARBA" id="ARBA00022756"/>
    </source>
</evidence>
<proteinExistence type="inferred from homology"/>
<keyword evidence="4 9" id="KW-0547">Nucleotide-binding</keyword>
<evidence type="ECO:0000313" key="10">
    <source>
        <dbReference type="EMBL" id="KKY01420.1"/>
    </source>
</evidence>
<dbReference type="NCBIfam" id="TIGR00347">
    <property type="entry name" value="bioD"/>
    <property type="match status" value="1"/>
</dbReference>
<dbReference type="GO" id="GO:0004141">
    <property type="term" value="F:dethiobiotin synthase activity"/>
    <property type="evidence" value="ECO:0007669"/>
    <property type="project" value="UniProtKB-UniRule"/>
</dbReference>
<keyword evidence="5 9" id="KW-0093">Biotin biosynthesis</keyword>
<feature type="binding site" evidence="9">
    <location>
        <position position="18"/>
    </location>
    <ligand>
        <name>Mg(2+)</name>
        <dbReference type="ChEBI" id="CHEBI:18420"/>
    </ligand>
</feature>